<dbReference type="RefSeq" id="WP_102770060.1">
    <property type="nucleotide sequence ID" value="NZ_CP124551.1"/>
</dbReference>
<dbReference type="GO" id="GO:0006270">
    <property type="term" value="P:DNA replication initiation"/>
    <property type="evidence" value="ECO:0007669"/>
    <property type="project" value="TreeGrafter"/>
</dbReference>
<dbReference type="Gene3D" id="1.10.8.60">
    <property type="match status" value="1"/>
</dbReference>
<evidence type="ECO:0000259" key="1">
    <source>
        <dbReference type="SMART" id="SM00382"/>
    </source>
</evidence>
<name>A0A2N8KS56_9BURK</name>
<dbReference type="InterPro" id="IPR013317">
    <property type="entry name" value="DnaA_dom"/>
</dbReference>
<dbReference type="Pfam" id="PF00308">
    <property type="entry name" value="Bac_DnaA"/>
    <property type="match status" value="1"/>
</dbReference>
<dbReference type="Gene3D" id="3.40.50.300">
    <property type="entry name" value="P-loop containing nucleotide triphosphate hydrolases"/>
    <property type="match status" value="1"/>
</dbReference>
<dbReference type="NCBIfam" id="TIGR03420">
    <property type="entry name" value="DnaA_homol_Hda"/>
    <property type="match status" value="1"/>
</dbReference>
<dbReference type="SUPFAM" id="SSF52540">
    <property type="entry name" value="P-loop containing nucleoside triphosphate hydrolases"/>
    <property type="match status" value="1"/>
</dbReference>
<dbReference type="GO" id="GO:0005886">
    <property type="term" value="C:plasma membrane"/>
    <property type="evidence" value="ECO:0007669"/>
    <property type="project" value="TreeGrafter"/>
</dbReference>
<comment type="caution">
    <text evidence="2">The sequence shown here is derived from an EMBL/GenBank/DDBJ whole genome shotgun (WGS) entry which is preliminary data.</text>
</comment>
<dbReference type="InterPro" id="IPR003593">
    <property type="entry name" value="AAA+_ATPase"/>
</dbReference>
<dbReference type="PANTHER" id="PTHR30050">
    <property type="entry name" value="CHROMOSOMAL REPLICATION INITIATOR PROTEIN DNAA"/>
    <property type="match status" value="1"/>
</dbReference>
<evidence type="ECO:0000313" key="3">
    <source>
        <dbReference type="Proteomes" id="UP000235916"/>
    </source>
</evidence>
<dbReference type="InterPro" id="IPR055199">
    <property type="entry name" value="Hda_lid"/>
</dbReference>
<dbReference type="AlphaFoldDB" id="A0A2N8KS56"/>
<accession>A0A2N8KS56</accession>
<dbReference type="InterPro" id="IPR017788">
    <property type="entry name" value="Hda"/>
</dbReference>
<dbReference type="Pfam" id="PF22688">
    <property type="entry name" value="Hda_lid"/>
    <property type="match status" value="1"/>
</dbReference>
<dbReference type="Proteomes" id="UP000235916">
    <property type="component" value="Unassembled WGS sequence"/>
</dbReference>
<evidence type="ECO:0000313" key="2">
    <source>
        <dbReference type="EMBL" id="PND36287.1"/>
    </source>
</evidence>
<sequence length="227" mass="24824">MKQIPLAIGPAPMFTFDNFLPGANSAALAHLQSLRTGSVAPPPVFLWGVPGCGKTHVLRALAHAWQEAGAQVGWYDADTPLPWELPSQPSLLLMDDCERFDAGQQHAAFALFVEAATHGLAVVASGSAPPVDLDLREDLRTRLGWGPTFALQPLSEQEMRAALRREADRRGILLADEVIDYLLTRFARDLKHLMRLLDRLDEFALAAKRAVTVPLLRQMLADEGMAG</sequence>
<proteinExistence type="predicted"/>
<dbReference type="OrthoDB" id="9784878at2"/>
<feature type="domain" description="AAA+ ATPase" evidence="1">
    <location>
        <begin position="40"/>
        <end position="215"/>
    </location>
</feature>
<gene>
    <name evidence="2" type="primary">hda</name>
    <name evidence="2" type="ORF">C1O66_21515</name>
</gene>
<dbReference type="CDD" id="cd00009">
    <property type="entry name" value="AAA"/>
    <property type="match status" value="1"/>
</dbReference>
<dbReference type="PANTHER" id="PTHR30050:SF5">
    <property type="entry name" value="DNAA REGULATORY INACTIVATOR HDA"/>
    <property type="match status" value="1"/>
</dbReference>
<reference evidence="2 3" key="1">
    <citation type="submission" date="2018-01" db="EMBL/GenBank/DDBJ databases">
        <title>Draft genome sequence of Paucibacter aquatile CR182 isolated from freshwater of the Nakdong River.</title>
        <authorList>
            <person name="Choi A."/>
            <person name="Chung E.J."/>
        </authorList>
    </citation>
    <scope>NUCLEOTIDE SEQUENCE [LARGE SCALE GENOMIC DNA]</scope>
    <source>
        <strain evidence="2 3">CR182</strain>
    </source>
</reference>
<dbReference type="EMBL" id="POSP01000004">
    <property type="protein sequence ID" value="PND36287.1"/>
    <property type="molecule type" value="Genomic_DNA"/>
</dbReference>
<dbReference type="SMART" id="SM00382">
    <property type="entry name" value="AAA"/>
    <property type="match status" value="1"/>
</dbReference>
<protein>
    <submittedName>
        <fullName evidence="2">DnaA regulatory inactivator Hda</fullName>
    </submittedName>
</protein>
<organism evidence="2 3">
    <name type="scientific">Kinneretia aquatilis</name>
    <dbReference type="NCBI Taxonomy" id="2070761"/>
    <lineage>
        <taxon>Bacteria</taxon>
        <taxon>Pseudomonadati</taxon>
        <taxon>Pseudomonadota</taxon>
        <taxon>Betaproteobacteria</taxon>
        <taxon>Burkholderiales</taxon>
        <taxon>Sphaerotilaceae</taxon>
        <taxon>Roseateles</taxon>
    </lineage>
</organism>
<dbReference type="GO" id="GO:0032297">
    <property type="term" value="P:negative regulation of DNA-templated DNA replication initiation"/>
    <property type="evidence" value="ECO:0007669"/>
    <property type="project" value="InterPro"/>
</dbReference>
<dbReference type="GO" id="GO:0003688">
    <property type="term" value="F:DNA replication origin binding"/>
    <property type="evidence" value="ECO:0007669"/>
    <property type="project" value="TreeGrafter"/>
</dbReference>
<dbReference type="InterPro" id="IPR027417">
    <property type="entry name" value="P-loop_NTPase"/>
</dbReference>
<keyword evidence="3" id="KW-1185">Reference proteome</keyword>